<sequence>MAASEAISAITNHILVEYASGQPRDRKGRFGATGGGGAGGGAVDPSASDKAALAQANSLYGKPDQLDPKGEFLVTTQIEKSAAEDWVGSEGYRAIQAVQEGKSEYTKRDGSKEKVMQIDQLHHQALVGLTNRATLTEDLVVSRGIKPLRGEKSALVAAADKAGIGGIIEIPKFTATTKNPMVALSFSTKQIVRITAPKGTRALDYDLIKHGLTKFSWGNENREREVLFPPGSRFRVVDIKRGAVKDSVFIDLVPA</sequence>
<organism evidence="2">
    <name type="scientific">uncultured Caudovirales phage</name>
    <dbReference type="NCBI Taxonomy" id="2100421"/>
    <lineage>
        <taxon>Viruses</taxon>
        <taxon>Duplodnaviria</taxon>
        <taxon>Heunggongvirae</taxon>
        <taxon>Uroviricota</taxon>
        <taxon>Caudoviricetes</taxon>
        <taxon>Peduoviridae</taxon>
        <taxon>Maltschvirus</taxon>
        <taxon>Maltschvirus maltsch</taxon>
    </lineage>
</organism>
<dbReference type="SUPFAM" id="SSF56399">
    <property type="entry name" value="ADP-ribosylation"/>
    <property type="match status" value="1"/>
</dbReference>
<feature type="region of interest" description="Disordered" evidence="1">
    <location>
        <begin position="21"/>
        <end position="49"/>
    </location>
</feature>
<name>A0A6J5RZJ4_9CAUD</name>
<reference evidence="2" key="1">
    <citation type="submission" date="2020-05" db="EMBL/GenBank/DDBJ databases">
        <authorList>
            <person name="Chiriac C."/>
            <person name="Salcher M."/>
            <person name="Ghai R."/>
            <person name="Kavagutti S V."/>
        </authorList>
    </citation>
    <scope>NUCLEOTIDE SEQUENCE</scope>
</reference>
<evidence type="ECO:0000256" key="1">
    <source>
        <dbReference type="SAM" id="MobiDB-lite"/>
    </source>
</evidence>
<dbReference type="Gene3D" id="3.90.176.10">
    <property type="entry name" value="Toxin ADP-ribosyltransferase, Chain A, domain 1"/>
    <property type="match status" value="1"/>
</dbReference>
<evidence type="ECO:0000313" key="2">
    <source>
        <dbReference type="EMBL" id="CAB4199311.1"/>
    </source>
</evidence>
<protein>
    <submittedName>
        <fullName evidence="2">Uncharacterized protein</fullName>
    </submittedName>
</protein>
<dbReference type="PROSITE" id="PS51996">
    <property type="entry name" value="TR_MART"/>
    <property type="match status" value="1"/>
</dbReference>
<accession>A0A6J5RZJ4</accession>
<feature type="compositionally biased region" description="Gly residues" evidence="1">
    <location>
        <begin position="31"/>
        <end position="42"/>
    </location>
</feature>
<gene>
    <name evidence="2" type="ORF">UFOVP1336_27</name>
</gene>
<dbReference type="EMBL" id="LR797285">
    <property type="protein sequence ID" value="CAB4199311.1"/>
    <property type="molecule type" value="Genomic_DNA"/>
</dbReference>
<proteinExistence type="predicted"/>